<name>A0ABP8VA87_9GAMM</name>
<proteinExistence type="predicted"/>
<dbReference type="SUPFAM" id="SSF52172">
    <property type="entry name" value="CheY-like"/>
    <property type="match status" value="1"/>
</dbReference>
<evidence type="ECO:0000256" key="1">
    <source>
        <dbReference type="PROSITE-ProRule" id="PRU00169"/>
    </source>
</evidence>
<accession>A0ABP8VA87</accession>
<dbReference type="Proteomes" id="UP001500604">
    <property type="component" value="Unassembled WGS sequence"/>
</dbReference>
<protein>
    <recommendedName>
        <fullName evidence="2">Response regulatory domain-containing protein</fullName>
    </recommendedName>
</protein>
<dbReference type="InterPro" id="IPR011006">
    <property type="entry name" value="CheY-like_superfamily"/>
</dbReference>
<gene>
    <name evidence="3" type="ORF">GCM10023116_50950</name>
</gene>
<dbReference type="Gene3D" id="3.40.50.2300">
    <property type="match status" value="1"/>
</dbReference>
<organism evidence="3 4">
    <name type="scientific">Kistimonas scapharcae</name>
    <dbReference type="NCBI Taxonomy" id="1036133"/>
    <lineage>
        <taxon>Bacteria</taxon>
        <taxon>Pseudomonadati</taxon>
        <taxon>Pseudomonadota</taxon>
        <taxon>Gammaproteobacteria</taxon>
        <taxon>Oceanospirillales</taxon>
        <taxon>Endozoicomonadaceae</taxon>
        <taxon>Kistimonas</taxon>
    </lineage>
</organism>
<comment type="caution">
    <text evidence="3">The sequence shown here is derived from an EMBL/GenBank/DDBJ whole genome shotgun (WGS) entry which is preliminary data.</text>
</comment>
<dbReference type="SMART" id="SM00448">
    <property type="entry name" value="REC"/>
    <property type="match status" value="1"/>
</dbReference>
<dbReference type="Pfam" id="PF00072">
    <property type="entry name" value="Response_reg"/>
    <property type="match status" value="1"/>
</dbReference>
<reference evidence="4" key="1">
    <citation type="journal article" date="2019" name="Int. J. Syst. Evol. Microbiol.">
        <title>The Global Catalogue of Microorganisms (GCM) 10K type strain sequencing project: providing services to taxonomists for standard genome sequencing and annotation.</title>
        <authorList>
            <consortium name="The Broad Institute Genomics Platform"/>
            <consortium name="The Broad Institute Genome Sequencing Center for Infectious Disease"/>
            <person name="Wu L."/>
            <person name="Ma J."/>
        </authorList>
    </citation>
    <scope>NUCLEOTIDE SEQUENCE [LARGE SCALE GENOMIC DNA]</scope>
    <source>
        <strain evidence="4">JCM 17805</strain>
    </source>
</reference>
<feature type="domain" description="Response regulatory" evidence="2">
    <location>
        <begin position="8"/>
        <end position="122"/>
    </location>
</feature>
<comment type="caution">
    <text evidence="1">Lacks conserved residue(s) required for the propagation of feature annotation.</text>
</comment>
<evidence type="ECO:0000313" key="3">
    <source>
        <dbReference type="EMBL" id="GAA4652811.1"/>
    </source>
</evidence>
<evidence type="ECO:0000313" key="4">
    <source>
        <dbReference type="Proteomes" id="UP001500604"/>
    </source>
</evidence>
<dbReference type="RefSeq" id="WP_345199446.1">
    <property type="nucleotide sequence ID" value="NZ_BAABFL010000481.1"/>
</dbReference>
<dbReference type="EMBL" id="BAABFL010000481">
    <property type="protein sequence ID" value="GAA4652811.1"/>
    <property type="molecule type" value="Genomic_DNA"/>
</dbReference>
<sequence length="129" mass="14463">MRTAKRNTVYLLDEDTAVRDTVNSLCTSRQLKMQHFTCAQQLIAQLDENQPAFLITAYQVSDMLVTDLLAEIQQREPSLPVIVLGEHSNVSSAVESIRAGALDYIEKPVYSGRLVEHFNMLATDGTYTE</sequence>
<dbReference type="PROSITE" id="PS50110">
    <property type="entry name" value="RESPONSE_REGULATORY"/>
    <property type="match status" value="1"/>
</dbReference>
<dbReference type="InterPro" id="IPR001789">
    <property type="entry name" value="Sig_transdc_resp-reg_receiver"/>
</dbReference>
<evidence type="ECO:0000259" key="2">
    <source>
        <dbReference type="PROSITE" id="PS50110"/>
    </source>
</evidence>
<keyword evidence="4" id="KW-1185">Reference proteome</keyword>